<dbReference type="GO" id="GO:0004735">
    <property type="term" value="F:pyrroline-5-carboxylate reductase activity"/>
    <property type="evidence" value="ECO:0007669"/>
    <property type="project" value="UniProtKB-UniRule"/>
</dbReference>
<name>A0A4R0QR90_9BIFI</name>
<dbReference type="InterPro" id="IPR028939">
    <property type="entry name" value="P5C_Rdtase_cat_N"/>
</dbReference>
<dbReference type="RefSeq" id="WP_131285280.1">
    <property type="nucleotide sequence ID" value="NZ_RXLP01000027.1"/>
</dbReference>
<keyword evidence="12" id="KW-1185">Reference proteome</keyword>
<dbReference type="InterPro" id="IPR008927">
    <property type="entry name" value="6-PGluconate_DH-like_C_sf"/>
</dbReference>
<comment type="function">
    <text evidence="4 5">Catalyzes the reduction of 1-pyrroline-5-carboxylate (PCA) to L-proline.</text>
</comment>
<dbReference type="Gene3D" id="1.10.3730.10">
    <property type="entry name" value="ProC C-terminal domain-like"/>
    <property type="match status" value="1"/>
</dbReference>
<dbReference type="EMBL" id="RXLP01000027">
    <property type="protein sequence ID" value="TCD53535.1"/>
    <property type="molecule type" value="Genomic_DNA"/>
</dbReference>
<dbReference type="EC" id="1.5.1.2" evidence="5 6"/>
<dbReference type="NCBIfam" id="TIGR00112">
    <property type="entry name" value="proC"/>
    <property type="match status" value="1"/>
</dbReference>
<dbReference type="PANTHER" id="PTHR11645:SF0">
    <property type="entry name" value="PYRROLINE-5-CARBOXYLATE REDUCTASE 3"/>
    <property type="match status" value="1"/>
</dbReference>
<evidence type="ECO:0000256" key="2">
    <source>
        <dbReference type="ARBA" id="ARBA00022857"/>
    </source>
</evidence>
<reference evidence="11 12" key="1">
    <citation type="submission" date="2018-12" db="EMBL/GenBank/DDBJ databases">
        <title>Alloscrdovia theropitheci sp. nov: a novel taxon from the feces of the bleeding-herat monkey (Theropithecus geleda).</title>
        <authorList>
            <person name="Modesto M."/>
        </authorList>
    </citation>
    <scope>NUCLEOTIDE SEQUENCE [LARGE SCALE GENOMIC DNA]</scope>
    <source>
        <strain evidence="11 12">GLDI4/2</strain>
    </source>
</reference>
<feature type="binding site" evidence="7">
    <location>
        <begin position="8"/>
        <end position="13"/>
    </location>
    <ligand>
        <name>NADP(+)</name>
        <dbReference type="ChEBI" id="CHEBI:58349"/>
    </ligand>
</feature>
<dbReference type="InterPro" id="IPR036291">
    <property type="entry name" value="NAD(P)-bd_dom_sf"/>
</dbReference>
<gene>
    <name evidence="5 11" type="primary">proC</name>
    <name evidence="11" type="ORF">EJ419_07765</name>
</gene>
<dbReference type="HAMAP" id="MF_01925">
    <property type="entry name" value="P5C_reductase"/>
    <property type="match status" value="1"/>
</dbReference>
<comment type="caution">
    <text evidence="11">The sequence shown here is derived from an EMBL/GenBank/DDBJ whole genome shotgun (WGS) entry which is preliminary data.</text>
</comment>
<dbReference type="PIRSF" id="PIRSF000193">
    <property type="entry name" value="Pyrrol-5-carb_rd"/>
    <property type="match status" value="1"/>
</dbReference>
<dbReference type="Pfam" id="PF14748">
    <property type="entry name" value="P5CR_dimer"/>
    <property type="match status" value="1"/>
</dbReference>
<evidence type="ECO:0000256" key="6">
    <source>
        <dbReference type="NCBIfam" id="TIGR00112"/>
    </source>
</evidence>
<sequence length="264" mass="28039">MAHTIGFIGFGNMATAIVDGWRLAQKEVESRIVACAAHYDALVEKVEKRSVEACKTPKQVVEDSDIIIVAVKPYQIESIFAQFVDDIDWSDKLVISLAAGRLNDFWNKILPSQAHHISTIPNTPISVAQGIVVAESAHTLTDEQLSIVHELFDPIATLEFVDSEHLSVAGTLAGCGPAYAAMFIDALADAGVKHGLTRASAYRLASAMIQGTGALQLETGLIPAQIRDAVCSPGGTTIQGVASLEQTGFRGSIITAIDAVEGSR</sequence>
<evidence type="ECO:0000313" key="11">
    <source>
        <dbReference type="EMBL" id="TCD53535.1"/>
    </source>
</evidence>
<dbReference type="InterPro" id="IPR029036">
    <property type="entry name" value="P5CR_dimer"/>
</dbReference>
<dbReference type="AlphaFoldDB" id="A0A4R0QR90"/>
<dbReference type="GO" id="GO:0005737">
    <property type="term" value="C:cytoplasm"/>
    <property type="evidence" value="ECO:0007669"/>
    <property type="project" value="UniProtKB-SubCell"/>
</dbReference>
<comment type="similarity">
    <text evidence="1 5 8">Belongs to the pyrroline-5-carboxylate reductase family.</text>
</comment>
<dbReference type="PROSITE" id="PS00521">
    <property type="entry name" value="P5CR"/>
    <property type="match status" value="1"/>
</dbReference>
<proteinExistence type="inferred from homology"/>
<dbReference type="SUPFAM" id="SSF48179">
    <property type="entry name" value="6-phosphogluconate dehydrogenase C-terminal domain-like"/>
    <property type="match status" value="1"/>
</dbReference>
<comment type="subcellular location">
    <subcellularLocation>
        <location evidence="5">Cytoplasm</location>
    </subcellularLocation>
</comment>
<evidence type="ECO:0000259" key="10">
    <source>
        <dbReference type="Pfam" id="PF14748"/>
    </source>
</evidence>
<dbReference type="PANTHER" id="PTHR11645">
    <property type="entry name" value="PYRROLINE-5-CARBOXYLATE REDUCTASE"/>
    <property type="match status" value="1"/>
</dbReference>
<evidence type="ECO:0000259" key="9">
    <source>
        <dbReference type="Pfam" id="PF03807"/>
    </source>
</evidence>
<protein>
    <recommendedName>
        <fullName evidence="5 6">Pyrroline-5-carboxylate reductase</fullName>
        <shortName evidence="5">P5C reductase</shortName>
        <shortName evidence="5">P5CR</shortName>
        <ecNumber evidence="5 6">1.5.1.2</ecNumber>
    </recommendedName>
    <alternativeName>
        <fullName evidence="5">PCA reductase</fullName>
    </alternativeName>
</protein>
<keyword evidence="5 8" id="KW-0641">Proline biosynthesis</keyword>
<dbReference type="Pfam" id="PF03807">
    <property type="entry name" value="F420_oxidored"/>
    <property type="match status" value="1"/>
</dbReference>
<keyword evidence="2 5" id="KW-0521">NADP</keyword>
<dbReference type="OrthoDB" id="9805754at2"/>
<dbReference type="UniPathway" id="UPA00098">
    <property type="reaction ID" value="UER00361"/>
</dbReference>
<keyword evidence="5" id="KW-0963">Cytoplasm</keyword>
<organism evidence="11 12">
    <name type="scientific">Alloscardovia theropitheci</name>
    <dbReference type="NCBI Taxonomy" id="2496842"/>
    <lineage>
        <taxon>Bacteria</taxon>
        <taxon>Bacillati</taxon>
        <taxon>Actinomycetota</taxon>
        <taxon>Actinomycetes</taxon>
        <taxon>Bifidobacteriales</taxon>
        <taxon>Bifidobacteriaceae</taxon>
        <taxon>Alloscardovia</taxon>
    </lineage>
</organism>
<evidence type="ECO:0000313" key="12">
    <source>
        <dbReference type="Proteomes" id="UP000291289"/>
    </source>
</evidence>
<evidence type="ECO:0000256" key="1">
    <source>
        <dbReference type="ARBA" id="ARBA00005525"/>
    </source>
</evidence>
<dbReference type="FunFam" id="1.10.3730.10:FF:000001">
    <property type="entry name" value="Pyrroline-5-carboxylate reductase"/>
    <property type="match status" value="1"/>
</dbReference>
<comment type="catalytic activity">
    <reaction evidence="5">
        <text>L-proline + NAD(+) = (S)-1-pyrroline-5-carboxylate + NADH + 2 H(+)</text>
        <dbReference type="Rhea" id="RHEA:14105"/>
        <dbReference type="ChEBI" id="CHEBI:15378"/>
        <dbReference type="ChEBI" id="CHEBI:17388"/>
        <dbReference type="ChEBI" id="CHEBI:57540"/>
        <dbReference type="ChEBI" id="CHEBI:57945"/>
        <dbReference type="ChEBI" id="CHEBI:60039"/>
        <dbReference type="EC" id="1.5.1.2"/>
    </reaction>
</comment>
<comment type="pathway">
    <text evidence="5 8">Amino-acid biosynthesis; L-proline biosynthesis; L-proline from L-glutamate 5-semialdehyde: step 1/1.</text>
</comment>
<feature type="domain" description="Pyrroline-5-carboxylate reductase dimerisation" evidence="10">
    <location>
        <begin position="164"/>
        <end position="260"/>
    </location>
</feature>
<comment type="catalytic activity">
    <reaction evidence="5 8">
        <text>L-proline + NADP(+) = (S)-1-pyrroline-5-carboxylate + NADPH + 2 H(+)</text>
        <dbReference type="Rhea" id="RHEA:14109"/>
        <dbReference type="ChEBI" id="CHEBI:15378"/>
        <dbReference type="ChEBI" id="CHEBI:17388"/>
        <dbReference type="ChEBI" id="CHEBI:57783"/>
        <dbReference type="ChEBI" id="CHEBI:58349"/>
        <dbReference type="ChEBI" id="CHEBI:60039"/>
        <dbReference type="EC" id="1.5.1.2"/>
    </reaction>
</comment>
<dbReference type="Proteomes" id="UP000291289">
    <property type="component" value="Unassembled WGS sequence"/>
</dbReference>
<evidence type="ECO:0000256" key="3">
    <source>
        <dbReference type="ARBA" id="ARBA00023002"/>
    </source>
</evidence>
<accession>A0A4R0QR90</accession>
<evidence type="ECO:0000256" key="7">
    <source>
        <dbReference type="PIRSR" id="PIRSR000193-1"/>
    </source>
</evidence>
<dbReference type="InterPro" id="IPR000304">
    <property type="entry name" value="Pyrroline-COOH_reductase"/>
</dbReference>
<evidence type="ECO:0000256" key="5">
    <source>
        <dbReference type="HAMAP-Rule" id="MF_01925"/>
    </source>
</evidence>
<dbReference type="Gene3D" id="3.40.50.720">
    <property type="entry name" value="NAD(P)-binding Rossmann-like Domain"/>
    <property type="match status" value="1"/>
</dbReference>
<keyword evidence="3 5" id="KW-0560">Oxidoreductase</keyword>
<dbReference type="InterPro" id="IPR053790">
    <property type="entry name" value="P5CR-like_CS"/>
</dbReference>
<feature type="domain" description="Pyrroline-5-carboxylate reductase catalytic N-terminal" evidence="9">
    <location>
        <begin position="4"/>
        <end position="100"/>
    </location>
</feature>
<dbReference type="GO" id="GO:0055129">
    <property type="term" value="P:L-proline biosynthetic process"/>
    <property type="evidence" value="ECO:0007669"/>
    <property type="project" value="UniProtKB-UniRule"/>
</dbReference>
<evidence type="ECO:0000256" key="4">
    <source>
        <dbReference type="ARBA" id="ARBA00058118"/>
    </source>
</evidence>
<dbReference type="SUPFAM" id="SSF51735">
    <property type="entry name" value="NAD(P)-binding Rossmann-fold domains"/>
    <property type="match status" value="1"/>
</dbReference>
<feature type="binding site" evidence="7">
    <location>
        <begin position="70"/>
        <end position="73"/>
    </location>
    <ligand>
        <name>NADP(+)</name>
        <dbReference type="ChEBI" id="CHEBI:58349"/>
    </ligand>
</feature>
<evidence type="ECO:0000256" key="8">
    <source>
        <dbReference type="RuleBase" id="RU003903"/>
    </source>
</evidence>
<keyword evidence="5 8" id="KW-0028">Amino-acid biosynthesis</keyword>